<organism evidence="2 3">
    <name type="scientific">Diabrotica virgifera virgifera</name>
    <name type="common">western corn rootworm</name>
    <dbReference type="NCBI Taxonomy" id="50390"/>
    <lineage>
        <taxon>Eukaryota</taxon>
        <taxon>Metazoa</taxon>
        <taxon>Ecdysozoa</taxon>
        <taxon>Arthropoda</taxon>
        <taxon>Hexapoda</taxon>
        <taxon>Insecta</taxon>
        <taxon>Pterygota</taxon>
        <taxon>Neoptera</taxon>
        <taxon>Endopterygota</taxon>
        <taxon>Coleoptera</taxon>
        <taxon>Polyphaga</taxon>
        <taxon>Cucujiformia</taxon>
        <taxon>Chrysomeloidea</taxon>
        <taxon>Chrysomelidae</taxon>
        <taxon>Galerucinae</taxon>
        <taxon>Diabroticina</taxon>
        <taxon>Diabroticites</taxon>
        <taxon>Diabrotica</taxon>
    </lineage>
</organism>
<feature type="coiled-coil region" evidence="1">
    <location>
        <begin position="27"/>
        <end position="68"/>
    </location>
</feature>
<accession>A0ABM5KCN2</accession>
<dbReference type="RefSeq" id="XP_050507953.1">
    <property type="nucleotide sequence ID" value="XM_050651996.1"/>
</dbReference>
<name>A0ABM5KCN2_DIAVI</name>
<keyword evidence="3" id="KW-1185">Reference proteome</keyword>
<dbReference type="EnsemblMetazoa" id="XM_050651996.1">
    <property type="protein sequence ID" value="XP_050507953.1"/>
    <property type="gene ID" value="LOC126885426"/>
</dbReference>
<evidence type="ECO:0000256" key="1">
    <source>
        <dbReference type="SAM" id="Coils"/>
    </source>
</evidence>
<proteinExistence type="predicted"/>
<dbReference type="GeneID" id="126885426"/>
<sequence length="213" mass="25797">MSFQKEQIIEIKEYTKELIAANGEEMMKETRDLIREVKEMNQMYKDEIKRLIEENLQMKNEIKKIRAKMNYIEEVENRIETNDRENRKNNIIISGLDIPNINEKEIEDHVKNFVDKELKVAINNAKVRKIKNKTYLVKVDNFSKKLEIMKNKTLLMKGEYKQVYINNDLTLKERAIQNKLKIIAKKKRRKQESKNRISKINNQWREMDMEYKK</sequence>
<evidence type="ECO:0000313" key="3">
    <source>
        <dbReference type="Proteomes" id="UP001652700"/>
    </source>
</evidence>
<reference evidence="2" key="1">
    <citation type="submission" date="2025-05" db="UniProtKB">
        <authorList>
            <consortium name="EnsemblMetazoa"/>
        </authorList>
    </citation>
    <scope>IDENTIFICATION</scope>
</reference>
<keyword evidence="1" id="KW-0175">Coiled coil</keyword>
<evidence type="ECO:0000313" key="2">
    <source>
        <dbReference type="EnsemblMetazoa" id="XP_050507953.1"/>
    </source>
</evidence>
<dbReference type="Proteomes" id="UP001652700">
    <property type="component" value="Unplaced"/>
</dbReference>
<protein>
    <submittedName>
        <fullName evidence="2">Uncharacterized protein</fullName>
    </submittedName>
</protein>